<dbReference type="EMBL" id="JANYMP010000044">
    <property type="protein sequence ID" value="MCS7484321.1"/>
    <property type="molecule type" value="Genomic_DNA"/>
</dbReference>
<dbReference type="GO" id="GO:0003955">
    <property type="term" value="F:NAD(P)H dehydrogenase (quinone) activity"/>
    <property type="evidence" value="ECO:0007669"/>
    <property type="project" value="TreeGrafter"/>
</dbReference>
<dbReference type="SUPFAM" id="SSF55424">
    <property type="entry name" value="FAD/NAD-linked reductases, dimerisation (C-terminal) domain"/>
    <property type="match status" value="1"/>
</dbReference>
<gene>
    <name evidence="8" type="ORF">NZH93_46465</name>
</gene>
<dbReference type="RefSeq" id="WP_259629768.1">
    <property type="nucleotide sequence ID" value="NZ_JANYMP010000044.1"/>
</dbReference>
<dbReference type="PIRSF" id="PIRSF000350">
    <property type="entry name" value="Mercury_reductase_MerA"/>
    <property type="match status" value="1"/>
</dbReference>
<comment type="caution">
    <text evidence="8">The sequence shown here is derived from an EMBL/GenBank/DDBJ whole genome shotgun (WGS) entry which is preliminary data.</text>
</comment>
<dbReference type="Pfam" id="PF07992">
    <property type="entry name" value="Pyr_redox_2"/>
    <property type="match status" value="1"/>
</dbReference>
<accession>A0A9X3AJP3</accession>
<feature type="disulfide bond" description="Redox-active" evidence="5">
    <location>
        <begin position="39"/>
        <end position="44"/>
    </location>
</feature>
<feature type="domain" description="Pyridine nucleotide-disulphide oxidoreductase dimerisation" evidence="6">
    <location>
        <begin position="348"/>
        <end position="454"/>
    </location>
</feature>
<keyword evidence="4" id="KW-0547">Nucleotide-binding</keyword>
<keyword evidence="9" id="KW-1185">Reference proteome</keyword>
<evidence type="ECO:0000256" key="4">
    <source>
        <dbReference type="PIRSR" id="PIRSR000350-3"/>
    </source>
</evidence>
<protein>
    <submittedName>
        <fullName evidence="8">NAD(P)H-quinone dehydrogenase</fullName>
    </submittedName>
</protein>
<comment type="cofactor">
    <cofactor evidence="4">
        <name>FAD</name>
        <dbReference type="ChEBI" id="CHEBI:57692"/>
    </cofactor>
    <text evidence="4">Binds 1 FAD per subunit.</text>
</comment>
<dbReference type="InterPro" id="IPR016156">
    <property type="entry name" value="FAD/NAD-linked_Rdtase_dimer_sf"/>
</dbReference>
<keyword evidence="3 4" id="KW-0274">FAD</keyword>
<dbReference type="Gene3D" id="3.30.390.30">
    <property type="match status" value="1"/>
</dbReference>
<dbReference type="PANTHER" id="PTHR43014:SF1">
    <property type="entry name" value="NAD(P)H DEHYDROGENASE (QUINONE)"/>
    <property type="match status" value="1"/>
</dbReference>
<proteinExistence type="inferred from homology"/>
<feature type="binding site" evidence="4">
    <location>
        <position position="312"/>
    </location>
    <ligand>
        <name>FAD</name>
        <dbReference type="ChEBI" id="CHEBI:57692"/>
    </ligand>
</feature>
<organism evidence="8 9">
    <name type="scientific">Umezawaea endophytica</name>
    <dbReference type="NCBI Taxonomy" id="1654476"/>
    <lineage>
        <taxon>Bacteria</taxon>
        <taxon>Bacillati</taxon>
        <taxon>Actinomycetota</taxon>
        <taxon>Actinomycetes</taxon>
        <taxon>Pseudonocardiales</taxon>
        <taxon>Pseudonocardiaceae</taxon>
        <taxon>Umezawaea</taxon>
    </lineage>
</organism>
<evidence type="ECO:0000256" key="1">
    <source>
        <dbReference type="ARBA" id="ARBA00007532"/>
    </source>
</evidence>
<dbReference type="PANTHER" id="PTHR43014">
    <property type="entry name" value="MERCURIC REDUCTASE"/>
    <property type="match status" value="1"/>
</dbReference>
<evidence type="ECO:0000256" key="5">
    <source>
        <dbReference type="PIRSR" id="PIRSR000350-4"/>
    </source>
</evidence>
<dbReference type="Proteomes" id="UP001141259">
    <property type="component" value="Unassembled WGS sequence"/>
</dbReference>
<comment type="similarity">
    <text evidence="1">Belongs to the class-I pyridine nucleotide-disulfide oxidoreductase family.</text>
</comment>
<dbReference type="PRINTS" id="PR00411">
    <property type="entry name" value="PNDRDTASEI"/>
</dbReference>
<dbReference type="Gene3D" id="3.50.50.60">
    <property type="entry name" value="FAD/NAD(P)-binding domain"/>
    <property type="match status" value="2"/>
</dbReference>
<dbReference type="AlphaFoldDB" id="A0A9X3AJP3"/>
<evidence type="ECO:0000259" key="7">
    <source>
        <dbReference type="Pfam" id="PF07992"/>
    </source>
</evidence>
<dbReference type="InterPro" id="IPR004099">
    <property type="entry name" value="Pyr_nucl-diS_OxRdtase_dimer"/>
</dbReference>
<dbReference type="NCBIfam" id="NF005883">
    <property type="entry name" value="PRK07845.1"/>
    <property type="match status" value="1"/>
</dbReference>
<feature type="binding site" evidence="4">
    <location>
        <position position="48"/>
    </location>
    <ligand>
        <name>FAD</name>
        <dbReference type="ChEBI" id="CHEBI:57692"/>
    </ligand>
</feature>
<dbReference type="GO" id="GO:0050660">
    <property type="term" value="F:flavin adenine dinucleotide binding"/>
    <property type="evidence" value="ECO:0007669"/>
    <property type="project" value="TreeGrafter"/>
</dbReference>
<keyword evidence="2" id="KW-0285">Flavoprotein</keyword>
<evidence type="ECO:0000256" key="2">
    <source>
        <dbReference type="ARBA" id="ARBA00022630"/>
    </source>
</evidence>
<evidence type="ECO:0000256" key="3">
    <source>
        <dbReference type="ARBA" id="ARBA00022827"/>
    </source>
</evidence>
<name>A0A9X3AJP3_9PSEU</name>
<evidence type="ECO:0000313" key="8">
    <source>
        <dbReference type="EMBL" id="MCS7484321.1"/>
    </source>
</evidence>
<dbReference type="InterPro" id="IPR023753">
    <property type="entry name" value="FAD/NAD-binding_dom"/>
</dbReference>
<sequence length="466" mass="48806">MTRIVIMGGGPAGYEAALVAAQHGAEVTVVESDGVGGACVLYDCVPSKTFIASAGGRSAFRNAGELGIHTDDNAAEVDLPVVHGRVKGLALAQSADIRARLQREGVRIVNGTAKFCDDTRGLAQHRVVVDSNGETETLSADVVLIATGATPRVLPGAEPDGKRVLDWRQIYDLPELPEHLAVIGSGVTGVEFASAYTELGVKVTMVSSRDRVLPHEDADAAAVLEDVFAERGTTVVKHARADKVENVGDGVKIHLEDGRVIEASHALMAVGSVPNTTDIGLDKIGIELGRGGYIPVDRVSRTNVSGVYAAGDCTGLMLLASVAAMQGRIAMWHALGEGVSPIKLKTVAANVFTNPEIANVGISQHAIDSGKVPARTIMLPLATNPRAKMEGLRRGFVKLFCRPATGVVIGGVVVAPNASELILPIALSVQNQLTVEDLATTFSVYPSLSGSITESGRQLMRHDDLD</sequence>
<dbReference type="InterPro" id="IPR001100">
    <property type="entry name" value="Pyr_nuc-diS_OxRdtase"/>
</dbReference>
<dbReference type="SUPFAM" id="SSF51905">
    <property type="entry name" value="FAD/NAD(P)-binding domain"/>
    <property type="match status" value="1"/>
</dbReference>
<evidence type="ECO:0000313" key="9">
    <source>
        <dbReference type="Proteomes" id="UP001141259"/>
    </source>
</evidence>
<feature type="binding site" evidence="4">
    <location>
        <position position="271"/>
    </location>
    <ligand>
        <name>NAD(+)</name>
        <dbReference type="ChEBI" id="CHEBI:57540"/>
    </ligand>
</feature>
<dbReference type="InterPro" id="IPR036188">
    <property type="entry name" value="FAD/NAD-bd_sf"/>
</dbReference>
<dbReference type="PRINTS" id="PR00368">
    <property type="entry name" value="FADPNR"/>
</dbReference>
<feature type="binding site" evidence="4">
    <location>
        <begin position="184"/>
        <end position="191"/>
    </location>
    <ligand>
        <name>NAD(+)</name>
        <dbReference type="ChEBI" id="CHEBI:57540"/>
    </ligand>
</feature>
<dbReference type="Pfam" id="PF02852">
    <property type="entry name" value="Pyr_redox_dim"/>
    <property type="match status" value="1"/>
</dbReference>
<keyword evidence="4" id="KW-0520">NAD</keyword>
<feature type="domain" description="FAD/NAD(P)-binding" evidence="7">
    <location>
        <begin position="3"/>
        <end position="327"/>
    </location>
</feature>
<evidence type="ECO:0000259" key="6">
    <source>
        <dbReference type="Pfam" id="PF02852"/>
    </source>
</evidence>
<reference evidence="8" key="1">
    <citation type="submission" date="2022-08" db="EMBL/GenBank/DDBJ databases">
        <authorList>
            <person name="Tistechok S."/>
            <person name="Samborskyy M."/>
            <person name="Roman I."/>
        </authorList>
    </citation>
    <scope>NUCLEOTIDE SEQUENCE</scope>
    <source>
        <strain evidence="8">DSM 103496</strain>
    </source>
</reference>